<evidence type="ECO:0008006" key="2">
    <source>
        <dbReference type="Google" id="ProtNLM"/>
    </source>
</evidence>
<evidence type="ECO:0000313" key="1">
    <source>
        <dbReference type="EMBL" id="HDP78942.1"/>
    </source>
</evidence>
<reference evidence="1" key="1">
    <citation type="journal article" date="2020" name="mSystems">
        <title>Genome- and Community-Level Interaction Insights into Carbon Utilization and Element Cycling Functions of Hydrothermarchaeota in Hydrothermal Sediment.</title>
        <authorList>
            <person name="Zhou Z."/>
            <person name="Liu Y."/>
            <person name="Xu W."/>
            <person name="Pan J."/>
            <person name="Luo Z.H."/>
            <person name="Li M."/>
        </authorList>
    </citation>
    <scope>NUCLEOTIDE SEQUENCE [LARGE SCALE GENOMIC DNA]</scope>
    <source>
        <strain evidence="1">SpSt-1179</strain>
    </source>
</reference>
<comment type="caution">
    <text evidence="1">The sequence shown here is derived from an EMBL/GenBank/DDBJ whole genome shotgun (WGS) entry which is preliminary data.</text>
</comment>
<dbReference type="PROSITE" id="PS51257">
    <property type="entry name" value="PROKAR_LIPOPROTEIN"/>
    <property type="match status" value="1"/>
</dbReference>
<sequence length="124" mass="13861">MKKRFLTALSILAIIVLLSGCLFFGLPNLNGSWDAVMLYSDGSSDIATFHIEQHVVYNYRGRFCLNSTCKELFGMISNDHEVSINTWTSESGIDFAGSVNKNTMSGTFTIFEPFAEGTWEATRR</sequence>
<dbReference type="EMBL" id="DSBT01000379">
    <property type="protein sequence ID" value="HDP78942.1"/>
    <property type="molecule type" value="Genomic_DNA"/>
</dbReference>
<dbReference type="AlphaFoldDB" id="A0A7C1GRM3"/>
<accession>A0A7C1GRM3</accession>
<protein>
    <recommendedName>
        <fullName evidence="2">Lipoprotein</fullName>
    </recommendedName>
</protein>
<organism evidence="1">
    <name type="scientific">Mesotoga infera</name>
    <dbReference type="NCBI Taxonomy" id="1236046"/>
    <lineage>
        <taxon>Bacteria</taxon>
        <taxon>Thermotogati</taxon>
        <taxon>Thermotogota</taxon>
        <taxon>Thermotogae</taxon>
        <taxon>Kosmotogales</taxon>
        <taxon>Kosmotogaceae</taxon>
        <taxon>Mesotoga</taxon>
    </lineage>
</organism>
<dbReference type="Proteomes" id="UP000886198">
    <property type="component" value="Unassembled WGS sequence"/>
</dbReference>
<proteinExistence type="predicted"/>
<name>A0A7C1GRM3_9BACT</name>
<gene>
    <name evidence="1" type="ORF">ENN47_12360</name>
</gene>